<dbReference type="InterPro" id="IPR052931">
    <property type="entry name" value="Prophage_regulatory_activator"/>
</dbReference>
<dbReference type="PANTHER" id="PTHR36154">
    <property type="entry name" value="DNA-BINDING TRANSCRIPTIONAL ACTIVATOR ALPA"/>
    <property type="match status" value="1"/>
</dbReference>
<proteinExistence type="predicted"/>
<organism evidence="1 2">
    <name type="scientific">Paludibacterium denitrificans</name>
    <dbReference type="NCBI Taxonomy" id="2675226"/>
    <lineage>
        <taxon>Bacteria</taxon>
        <taxon>Pseudomonadati</taxon>
        <taxon>Pseudomonadota</taxon>
        <taxon>Betaproteobacteria</taxon>
        <taxon>Neisseriales</taxon>
        <taxon>Chromobacteriaceae</taxon>
        <taxon>Paludibacterium</taxon>
    </lineage>
</organism>
<dbReference type="PANTHER" id="PTHR36154:SF1">
    <property type="entry name" value="DNA-BINDING TRANSCRIPTIONAL ACTIVATOR ALPA"/>
    <property type="match status" value="1"/>
</dbReference>
<name>A0A844GEL7_9NEIS</name>
<gene>
    <name evidence="1" type="ORF">GKE73_13785</name>
</gene>
<reference evidence="1 2" key="1">
    <citation type="submission" date="2019-11" db="EMBL/GenBank/DDBJ databases">
        <title>Draft genome sequence of Paludibacterium sp. dN18-1.</title>
        <authorList>
            <person name="Im W.-T."/>
        </authorList>
    </citation>
    <scope>NUCLEOTIDE SEQUENCE [LARGE SCALE GENOMIC DNA]</scope>
    <source>
        <strain evidence="2">dN 18-1</strain>
    </source>
</reference>
<sequence>MKALRMKMVMEITGLPRSTIYFYIKNGKFPKPIKLGPKSSAWLDEEVYGWIEERKRERA</sequence>
<dbReference type="InterPro" id="IPR009061">
    <property type="entry name" value="DNA-bd_dom_put_sf"/>
</dbReference>
<accession>A0A844GEL7</accession>
<dbReference type="AlphaFoldDB" id="A0A844GEL7"/>
<dbReference type="InterPro" id="IPR010260">
    <property type="entry name" value="AlpA"/>
</dbReference>
<evidence type="ECO:0000313" key="1">
    <source>
        <dbReference type="EMBL" id="MTD33721.1"/>
    </source>
</evidence>
<dbReference type="SUPFAM" id="SSF46955">
    <property type="entry name" value="Putative DNA-binding domain"/>
    <property type="match status" value="1"/>
</dbReference>
<dbReference type="EMBL" id="WLYX01000001">
    <property type="protein sequence ID" value="MTD33721.1"/>
    <property type="molecule type" value="Genomic_DNA"/>
</dbReference>
<dbReference type="RefSeq" id="WP_230370802.1">
    <property type="nucleotide sequence ID" value="NZ_WLYX01000001.1"/>
</dbReference>
<evidence type="ECO:0000313" key="2">
    <source>
        <dbReference type="Proteomes" id="UP000446658"/>
    </source>
</evidence>
<dbReference type="Gene3D" id="1.10.238.160">
    <property type="match status" value="1"/>
</dbReference>
<comment type="caution">
    <text evidence="1">The sequence shown here is derived from an EMBL/GenBank/DDBJ whole genome shotgun (WGS) entry which is preliminary data.</text>
</comment>
<dbReference type="Proteomes" id="UP000446658">
    <property type="component" value="Unassembled WGS sequence"/>
</dbReference>
<keyword evidence="2" id="KW-1185">Reference proteome</keyword>
<protein>
    <submittedName>
        <fullName evidence="1">AlpA family phage regulatory protein</fullName>
    </submittedName>
</protein>
<dbReference type="Pfam" id="PF05930">
    <property type="entry name" value="Phage_AlpA"/>
    <property type="match status" value="1"/>
</dbReference>